<evidence type="ECO:0000313" key="1">
    <source>
        <dbReference type="EMBL" id="JAH96348.1"/>
    </source>
</evidence>
<name>A0A0E9X3U2_ANGAN</name>
<reference evidence="1" key="1">
    <citation type="submission" date="2014-11" db="EMBL/GenBank/DDBJ databases">
        <authorList>
            <person name="Amaro Gonzalez C."/>
        </authorList>
    </citation>
    <scope>NUCLEOTIDE SEQUENCE</scope>
</reference>
<accession>A0A0E9X3U2</accession>
<organism evidence="1">
    <name type="scientific">Anguilla anguilla</name>
    <name type="common">European freshwater eel</name>
    <name type="synonym">Muraena anguilla</name>
    <dbReference type="NCBI Taxonomy" id="7936"/>
    <lineage>
        <taxon>Eukaryota</taxon>
        <taxon>Metazoa</taxon>
        <taxon>Chordata</taxon>
        <taxon>Craniata</taxon>
        <taxon>Vertebrata</taxon>
        <taxon>Euteleostomi</taxon>
        <taxon>Actinopterygii</taxon>
        <taxon>Neopterygii</taxon>
        <taxon>Teleostei</taxon>
        <taxon>Anguilliformes</taxon>
        <taxon>Anguillidae</taxon>
        <taxon>Anguilla</taxon>
    </lineage>
</organism>
<reference evidence="1" key="2">
    <citation type="journal article" date="2015" name="Fish Shellfish Immunol.">
        <title>Early steps in the European eel (Anguilla anguilla)-Vibrio vulnificus interaction in the gills: Role of the RtxA13 toxin.</title>
        <authorList>
            <person name="Callol A."/>
            <person name="Pajuelo D."/>
            <person name="Ebbesson L."/>
            <person name="Teles M."/>
            <person name="MacKenzie S."/>
            <person name="Amaro C."/>
        </authorList>
    </citation>
    <scope>NUCLEOTIDE SEQUENCE</scope>
</reference>
<dbReference type="EMBL" id="GBXM01012229">
    <property type="protein sequence ID" value="JAH96348.1"/>
    <property type="molecule type" value="Transcribed_RNA"/>
</dbReference>
<sequence length="61" mass="7104">MVQLANLLRTGLLFHRLESHIITSLYTSLLSQQHCNLLKCMFCKNTDKLSKCKKPTSYIYI</sequence>
<protein>
    <submittedName>
        <fullName evidence="1">Uncharacterized protein</fullName>
    </submittedName>
</protein>
<proteinExistence type="predicted"/>
<dbReference type="AlphaFoldDB" id="A0A0E9X3U2"/>